<feature type="region of interest" description="Disordered" evidence="5">
    <location>
        <begin position="409"/>
        <end position="507"/>
    </location>
</feature>
<evidence type="ECO:0000313" key="8">
    <source>
        <dbReference type="Proteomes" id="UP001430356"/>
    </source>
</evidence>
<gene>
    <name evidence="7" type="ORF">NESM_000801200</name>
</gene>
<proteinExistence type="predicted"/>
<protein>
    <submittedName>
        <fullName evidence="7">50S ribosome-binding GTPase</fullName>
    </submittedName>
</protein>
<evidence type="ECO:0000313" key="7">
    <source>
        <dbReference type="EMBL" id="KAK7198415.1"/>
    </source>
</evidence>
<evidence type="ECO:0000256" key="2">
    <source>
        <dbReference type="ARBA" id="ARBA00022741"/>
    </source>
</evidence>
<dbReference type="PANTHER" id="PTHR11649">
    <property type="entry name" value="MSS1/TRME-RELATED GTP-BINDING PROTEIN"/>
    <property type="match status" value="1"/>
</dbReference>
<keyword evidence="1" id="KW-0479">Metal-binding</keyword>
<feature type="compositionally biased region" description="Low complexity" evidence="5">
    <location>
        <begin position="473"/>
        <end position="483"/>
    </location>
</feature>
<keyword evidence="4" id="KW-0342">GTP-binding</keyword>
<dbReference type="EMBL" id="JAECZO010000149">
    <property type="protein sequence ID" value="KAK7198415.1"/>
    <property type="molecule type" value="Genomic_DNA"/>
</dbReference>
<evidence type="ECO:0000256" key="4">
    <source>
        <dbReference type="ARBA" id="ARBA00023134"/>
    </source>
</evidence>
<keyword evidence="8" id="KW-1185">Reference proteome</keyword>
<evidence type="ECO:0000256" key="5">
    <source>
        <dbReference type="SAM" id="MobiDB-lite"/>
    </source>
</evidence>
<accession>A0AAW0EVU6</accession>
<dbReference type="InterPro" id="IPR027417">
    <property type="entry name" value="P-loop_NTPase"/>
</dbReference>
<dbReference type="GO" id="GO:0005525">
    <property type="term" value="F:GTP binding"/>
    <property type="evidence" value="ECO:0007669"/>
    <property type="project" value="UniProtKB-KW"/>
</dbReference>
<dbReference type="SUPFAM" id="SSF52540">
    <property type="entry name" value="P-loop containing nucleoside triphosphate hydrolases"/>
    <property type="match status" value="1"/>
</dbReference>
<sequence>MLHLSVLLRGAVCASRRCLSADAAAAATQNTGSALVSSGGARVAVWDDAAHRAAALESLSDEVFGRGNRHLKNVETLTALPEGLHSFPEVCFIGKPNCGKSSLISCLLHNRRLGRAGATAGTTRLLQFFNVGDGLLLVDTPGYGAWGGRHVGQLPVEQANACSILFRYLALRNGSNLKRVYWLMEASARTPVRFQPRDEELLAFLSREQIPFSVVLTKIDRHWRHCAELRRTTDQVGRDGLVRLAPAQLEAQRPGSPLPVEAPEVGVARNVEEVCAFLGTDKVPILGVSANRLKPDRSRNLELLQHDIVHYCAQDLLPTEALSLRNLHRLSYAPPSADRIHEVQLRYPVESFVIPRNDNVSLTQMVAQHEAAKARFRENGVSTLRLSAKDVPACHLDSVAERMAQLDWQADQQRPPATAPPTPRRLSDSTAPAAAAALESSPPVLGGAEACGGQDAPQRCSSDGAVHAEARISSDSSGAAAVAVEEHTASPVRRRPLLTGAPQERRASLEDVLESVWEEAEAEESVREGDRTASGSGARKETSDPVLSPRHASSNGAPSLDCPPRCVPCEVSAAPLPWRRSDLDRLQDSSTSATALPAMVDPHVHYVTAIDGTAIPRSMVSVSVEQLALSKEDELAHFATKSGAGAYEELLLVDREGGGAERDLFLETEGVARLPEEAQARLMETRQIRTRSAARKQEERFMAKYVERRRKERSIYMQAQGYMCPWLGRSDGRSSVQGAADSHTTGTGRMVMRDLKAKGFGGKSYSARTMKNRGRATKKTGFWAA</sequence>
<organism evidence="7 8">
    <name type="scientific">Novymonas esmeraldas</name>
    <dbReference type="NCBI Taxonomy" id="1808958"/>
    <lineage>
        <taxon>Eukaryota</taxon>
        <taxon>Discoba</taxon>
        <taxon>Euglenozoa</taxon>
        <taxon>Kinetoplastea</taxon>
        <taxon>Metakinetoplastina</taxon>
        <taxon>Trypanosomatida</taxon>
        <taxon>Trypanosomatidae</taxon>
        <taxon>Novymonas</taxon>
    </lineage>
</organism>
<dbReference type="GO" id="GO:0046872">
    <property type="term" value="F:metal ion binding"/>
    <property type="evidence" value="ECO:0007669"/>
    <property type="project" value="UniProtKB-KW"/>
</dbReference>
<comment type="caution">
    <text evidence="7">The sequence shown here is derived from an EMBL/GenBank/DDBJ whole genome shotgun (WGS) entry which is preliminary data.</text>
</comment>
<dbReference type="Proteomes" id="UP001430356">
    <property type="component" value="Unassembled WGS sequence"/>
</dbReference>
<dbReference type="CDD" id="cd01876">
    <property type="entry name" value="YihA_EngB"/>
    <property type="match status" value="1"/>
</dbReference>
<evidence type="ECO:0000256" key="3">
    <source>
        <dbReference type="ARBA" id="ARBA00022842"/>
    </source>
</evidence>
<keyword evidence="3" id="KW-0460">Magnesium</keyword>
<name>A0AAW0EVU6_9TRYP</name>
<dbReference type="AlphaFoldDB" id="A0AAW0EVU6"/>
<evidence type="ECO:0000259" key="6">
    <source>
        <dbReference type="Pfam" id="PF01926"/>
    </source>
</evidence>
<reference evidence="7 8" key="1">
    <citation type="journal article" date="2021" name="MBio">
        <title>A New Model Trypanosomatid, Novymonas esmeraldas: Genomic Perception of Its 'Candidatus Pandoraea novymonadis' Endosymbiont.</title>
        <authorList>
            <person name="Zakharova A."/>
            <person name="Saura A."/>
            <person name="Butenko A."/>
            <person name="Podesvova L."/>
            <person name="Warmusova S."/>
            <person name="Kostygov A.Y."/>
            <person name="Nenarokova A."/>
            <person name="Lukes J."/>
            <person name="Opperdoes F.R."/>
            <person name="Yurchenko V."/>
        </authorList>
    </citation>
    <scope>NUCLEOTIDE SEQUENCE [LARGE SCALE GENOMIC DNA]</scope>
    <source>
        <strain evidence="7 8">E262AT.01</strain>
    </source>
</reference>
<evidence type="ECO:0000256" key="1">
    <source>
        <dbReference type="ARBA" id="ARBA00022723"/>
    </source>
</evidence>
<dbReference type="InterPro" id="IPR006073">
    <property type="entry name" value="GTP-bd"/>
</dbReference>
<feature type="domain" description="G" evidence="6">
    <location>
        <begin position="89"/>
        <end position="218"/>
    </location>
</feature>
<feature type="region of interest" description="Disordered" evidence="5">
    <location>
        <begin position="519"/>
        <end position="565"/>
    </location>
</feature>
<dbReference type="Pfam" id="PF01926">
    <property type="entry name" value="MMR_HSR1"/>
    <property type="match status" value="1"/>
</dbReference>
<dbReference type="PANTHER" id="PTHR11649:SF76">
    <property type="entry name" value="ENGB-TYPE G DOMAIN-CONTAINING PROTEIN"/>
    <property type="match status" value="1"/>
</dbReference>
<keyword evidence="2" id="KW-0547">Nucleotide-binding</keyword>
<dbReference type="InterPro" id="IPR030393">
    <property type="entry name" value="G_ENGB_dom"/>
</dbReference>
<dbReference type="Gene3D" id="3.40.50.300">
    <property type="entry name" value="P-loop containing nucleotide triphosphate hydrolases"/>
    <property type="match status" value="1"/>
</dbReference>